<dbReference type="GO" id="GO:0010181">
    <property type="term" value="F:FMN binding"/>
    <property type="evidence" value="ECO:0007669"/>
    <property type="project" value="InterPro"/>
</dbReference>
<feature type="domain" description="FMN hydroxy acid dehydrogenase" evidence="8">
    <location>
        <begin position="1"/>
        <end position="330"/>
    </location>
</feature>
<dbReference type="AlphaFoldDB" id="A0A4R3UYY9"/>
<comment type="cofactor">
    <cofactor evidence="1">
        <name>FMN</name>
        <dbReference type="ChEBI" id="CHEBI:58210"/>
    </cofactor>
</comment>
<keyword evidence="10" id="KW-1185">Reference proteome</keyword>
<dbReference type="Gene3D" id="3.20.20.70">
    <property type="entry name" value="Aldolase class I"/>
    <property type="match status" value="1"/>
</dbReference>
<name>A0A4R3UYY9_9BURK</name>
<evidence type="ECO:0000256" key="4">
    <source>
        <dbReference type="ARBA" id="ARBA00023002"/>
    </source>
</evidence>
<keyword evidence="2 7" id="KW-0285">Flavoprotein</keyword>
<evidence type="ECO:0000256" key="3">
    <source>
        <dbReference type="ARBA" id="ARBA00022643"/>
    </source>
</evidence>
<dbReference type="Pfam" id="PF01070">
    <property type="entry name" value="FMN_dh"/>
    <property type="match status" value="1"/>
</dbReference>
<comment type="similarity">
    <text evidence="5">Belongs to the FMN-dependent alpha-hydroxy acid dehydrogenase family.</text>
</comment>
<reference evidence="9 10" key="1">
    <citation type="submission" date="2019-03" db="EMBL/GenBank/DDBJ databases">
        <title>Genomic Encyclopedia of Type Strains, Phase IV (KMG-IV): sequencing the most valuable type-strain genomes for metagenomic binning, comparative biology and taxonomic classification.</title>
        <authorList>
            <person name="Goeker M."/>
        </authorList>
    </citation>
    <scope>NUCLEOTIDE SEQUENCE [LARGE SCALE GENOMIC DNA]</scope>
    <source>
        <strain evidence="9 10">DSM 100048</strain>
    </source>
</reference>
<feature type="binding site" evidence="7">
    <location>
        <position position="229"/>
    </location>
    <ligand>
        <name>glyoxylate</name>
        <dbReference type="ChEBI" id="CHEBI:36655"/>
    </ligand>
</feature>
<keyword evidence="3 7" id="KW-0288">FMN</keyword>
<dbReference type="InterPro" id="IPR008259">
    <property type="entry name" value="FMN_hydac_DH_AS"/>
</dbReference>
<dbReference type="InterPro" id="IPR037396">
    <property type="entry name" value="FMN_HAD"/>
</dbReference>
<evidence type="ECO:0000259" key="8">
    <source>
        <dbReference type="PROSITE" id="PS51349"/>
    </source>
</evidence>
<evidence type="ECO:0000256" key="2">
    <source>
        <dbReference type="ARBA" id="ARBA00022630"/>
    </source>
</evidence>
<feature type="binding site" evidence="7">
    <location>
        <begin position="26"/>
        <end position="28"/>
    </location>
    <ligand>
        <name>FMN</name>
        <dbReference type="ChEBI" id="CHEBI:58210"/>
    </ligand>
</feature>
<feature type="binding site" evidence="7">
    <location>
        <begin position="256"/>
        <end position="260"/>
    </location>
    <ligand>
        <name>FMN</name>
        <dbReference type="ChEBI" id="CHEBI:58210"/>
    </ligand>
</feature>
<evidence type="ECO:0000313" key="10">
    <source>
        <dbReference type="Proteomes" id="UP000294692"/>
    </source>
</evidence>
<dbReference type="PROSITE" id="PS00557">
    <property type="entry name" value="FMN_HYDROXY_ACID_DH_1"/>
    <property type="match status" value="1"/>
</dbReference>
<dbReference type="SUPFAM" id="SSF51395">
    <property type="entry name" value="FMN-linked oxidoreductases"/>
    <property type="match status" value="1"/>
</dbReference>
<evidence type="ECO:0000256" key="5">
    <source>
        <dbReference type="ARBA" id="ARBA00024042"/>
    </source>
</evidence>
<dbReference type="Proteomes" id="UP000294692">
    <property type="component" value="Unassembled WGS sequence"/>
</dbReference>
<accession>A0A4R3UYY9</accession>
<proteinExistence type="inferred from homology"/>
<evidence type="ECO:0000256" key="7">
    <source>
        <dbReference type="PIRSR" id="PIRSR000138-2"/>
    </source>
</evidence>
<feature type="binding site" evidence="7">
    <location>
        <position position="224"/>
    </location>
    <ligand>
        <name>FMN</name>
        <dbReference type="ChEBI" id="CHEBI:58210"/>
    </ligand>
</feature>
<evidence type="ECO:0000313" key="9">
    <source>
        <dbReference type="EMBL" id="TCU96093.1"/>
    </source>
</evidence>
<organism evidence="9 10">
    <name type="scientific">Paracandidimonas soli</name>
    <dbReference type="NCBI Taxonomy" id="1917182"/>
    <lineage>
        <taxon>Bacteria</taxon>
        <taxon>Pseudomonadati</taxon>
        <taxon>Pseudomonadota</taxon>
        <taxon>Betaproteobacteria</taxon>
        <taxon>Burkholderiales</taxon>
        <taxon>Alcaligenaceae</taxon>
        <taxon>Paracandidimonas</taxon>
    </lineage>
</organism>
<feature type="active site" description="Proton acceptor" evidence="6">
    <location>
        <position position="226"/>
    </location>
</feature>
<dbReference type="InterPro" id="IPR012133">
    <property type="entry name" value="Alpha-hydoxy_acid_DH_FMN"/>
</dbReference>
<dbReference type="PROSITE" id="PS51349">
    <property type="entry name" value="FMN_HYDROXY_ACID_DH_2"/>
    <property type="match status" value="1"/>
</dbReference>
<sequence length="337" mass="36833">MVNVAKRDQSASLFGRTYQSPFGIAPMGICALTAYRGDLMLSRAAADAGIPMVLSSSSLIRLEDVAEQAPGTWFQSYLPRGEQEAAGLFQRLRDSRYEVLVITVDSAVVPNRENNLRNGFKTPLRPNLSLLYQGVTHPRWACGTFLRTLLRHGMPYFENASDKRGAPLIARDVTRDFSGREHLDWDTLKFVRKQWTGPLVLKGILDPEDARKASAAGVDGIIVSNHGGRQLDHTVAPLQVLPEIADAARNMTVMADSGFRRGTDVLKALALGAQFVFVGRPFNYAAALAGYDGVAHAIALLRAEIHADMGLLGINRLQELNPARLRPGLVRSAFQAS</sequence>
<feature type="binding site" evidence="7">
    <location>
        <position position="226"/>
    </location>
    <ligand>
        <name>glyoxylate</name>
        <dbReference type="ChEBI" id="CHEBI:36655"/>
    </ligand>
</feature>
<evidence type="ECO:0000256" key="1">
    <source>
        <dbReference type="ARBA" id="ARBA00001917"/>
    </source>
</evidence>
<feature type="binding site" evidence="7">
    <location>
        <position position="55"/>
    </location>
    <ligand>
        <name>FMN</name>
        <dbReference type="ChEBI" id="CHEBI:58210"/>
    </ligand>
</feature>
<dbReference type="PANTHER" id="PTHR10578">
    <property type="entry name" value="S -2-HYDROXY-ACID OXIDASE-RELATED"/>
    <property type="match status" value="1"/>
</dbReference>
<feature type="binding site" evidence="7">
    <location>
        <position position="112"/>
    </location>
    <ligand>
        <name>glyoxylate</name>
        <dbReference type="ChEBI" id="CHEBI:36655"/>
    </ligand>
</feature>
<feature type="binding site" evidence="7">
    <location>
        <begin position="279"/>
        <end position="280"/>
    </location>
    <ligand>
        <name>FMN</name>
        <dbReference type="ChEBI" id="CHEBI:58210"/>
    </ligand>
</feature>
<feature type="binding site" evidence="7">
    <location>
        <position position="202"/>
    </location>
    <ligand>
        <name>FMN</name>
        <dbReference type="ChEBI" id="CHEBI:58210"/>
    </ligand>
</feature>
<keyword evidence="4" id="KW-0560">Oxidoreductase</keyword>
<dbReference type="EMBL" id="SMBX01000007">
    <property type="protein sequence ID" value="TCU96093.1"/>
    <property type="molecule type" value="Genomic_DNA"/>
</dbReference>
<comment type="caution">
    <text evidence="9">The sequence shown here is derived from an EMBL/GenBank/DDBJ whole genome shotgun (WGS) entry which is preliminary data.</text>
</comment>
<dbReference type="InterPro" id="IPR013785">
    <property type="entry name" value="Aldolase_TIM"/>
</dbReference>
<dbReference type="InterPro" id="IPR000262">
    <property type="entry name" value="FMN-dep_DH"/>
</dbReference>
<dbReference type="PANTHER" id="PTHR10578:SF107">
    <property type="entry name" value="2-HYDROXYACID OXIDASE 1"/>
    <property type="match status" value="1"/>
</dbReference>
<dbReference type="GO" id="GO:0016491">
    <property type="term" value="F:oxidoreductase activity"/>
    <property type="evidence" value="ECO:0007669"/>
    <property type="project" value="UniProtKB-KW"/>
</dbReference>
<dbReference type="PIRSF" id="PIRSF000138">
    <property type="entry name" value="Al-hdrx_acd_dh"/>
    <property type="match status" value="1"/>
</dbReference>
<feature type="binding site" evidence="7">
    <location>
        <position position="75"/>
    </location>
    <ligand>
        <name>FMN</name>
        <dbReference type="ChEBI" id="CHEBI:58210"/>
    </ligand>
</feature>
<gene>
    <name evidence="9" type="ORF">EV686_107151</name>
</gene>
<evidence type="ECO:0000256" key="6">
    <source>
        <dbReference type="PIRSR" id="PIRSR000138-1"/>
    </source>
</evidence>
<dbReference type="CDD" id="cd02809">
    <property type="entry name" value="alpha_hydroxyacid_oxid_FMN"/>
    <property type="match status" value="1"/>
</dbReference>
<protein>
    <submittedName>
        <fullName evidence="9">L-lactate dehydrogenase (Cytochrome)</fullName>
    </submittedName>
</protein>
<feature type="binding site" evidence="7">
    <location>
        <position position="77"/>
    </location>
    <ligand>
        <name>glyoxylate</name>
        <dbReference type="ChEBI" id="CHEBI:36655"/>
    </ligand>
</feature>
<feature type="binding site" evidence="7">
    <location>
        <position position="103"/>
    </location>
    <ligand>
        <name>FMN</name>
        <dbReference type="ChEBI" id="CHEBI:58210"/>
    </ligand>
</feature>